<dbReference type="InterPro" id="IPR036163">
    <property type="entry name" value="HMA_dom_sf"/>
</dbReference>
<dbReference type="EMBL" id="JAYWIO010000003">
    <property type="protein sequence ID" value="KAK7275235.1"/>
    <property type="molecule type" value="Genomic_DNA"/>
</dbReference>
<dbReference type="GO" id="GO:0046872">
    <property type="term" value="F:metal ion binding"/>
    <property type="evidence" value="ECO:0007669"/>
    <property type="project" value="InterPro"/>
</dbReference>
<dbReference type="PANTHER" id="PTHR47294">
    <property type="entry name" value="OS08G0431150 PROTEIN"/>
    <property type="match status" value="1"/>
</dbReference>
<dbReference type="Proteomes" id="UP001372338">
    <property type="component" value="Unassembled WGS sequence"/>
</dbReference>
<organism evidence="2 3">
    <name type="scientific">Crotalaria pallida</name>
    <name type="common">Smooth rattlebox</name>
    <name type="synonym">Crotalaria striata</name>
    <dbReference type="NCBI Taxonomy" id="3830"/>
    <lineage>
        <taxon>Eukaryota</taxon>
        <taxon>Viridiplantae</taxon>
        <taxon>Streptophyta</taxon>
        <taxon>Embryophyta</taxon>
        <taxon>Tracheophyta</taxon>
        <taxon>Spermatophyta</taxon>
        <taxon>Magnoliopsida</taxon>
        <taxon>eudicotyledons</taxon>
        <taxon>Gunneridae</taxon>
        <taxon>Pentapetalae</taxon>
        <taxon>rosids</taxon>
        <taxon>fabids</taxon>
        <taxon>Fabales</taxon>
        <taxon>Fabaceae</taxon>
        <taxon>Papilionoideae</taxon>
        <taxon>50 kb inversion clade</taxon>
        <taxon>genistoids sensu lato</taxon>
        <taxon>core genistoids</taxon>
        <taxon>Crotalarieae</taxon>
        <taxon>Crotalaria</taxon>
    </lineage>
</organism>
<keyword evidence="3" id="KW-1185">Reference proteome</keyword>
<feature type="compositionally biased region" description="Basic and acidic residues" evidence="1">
    <location>
        <begin position="240"/>
        <end position="259"/>
    </location>
</feature>
<proteinExistence type="predicted"/>
<dbReference type="AlphaFoldDB" id="A0AAN9FKW8"/>
<dbReference type="SUPFAM" id="SSF55008">
    <property type="entry name" value="HMA, heavy metal-associated domain"/>
    <property type="match status" value="1"/>
</dbReference>
<feature type="region of interest" description="Disordered" evidence="1">
    <location>
        <begin position="237"/>
        <end position="260"/>
    </location>
</feature>
<name>A0AAN9FKW8_CROPI</name>
<dbReference type="Gene3D" id="3.30.70.100">
    <property type="match status" value="2"/>
</dbReference>
<evidence type="ECO:0000313" key="3">
    <source>
        <dbReference type="Proteomes" id="UP001372338"/>
    </source>
</evidence>
<dbReference type="PANTHER" id="PTHR47294:SF4">
    <property type="entry name" value="HEAVY METAL-ASSOCIATED ISOPRENYLATED PLANT PROTEIN 26-LIKE ISOFORM X1"/>
    <property type="match status" value="1"/>
</dbReference>
<protein>
    <recommendedName>
        <fullName evidence="4">HMA domain-containing protein</fullName>
    </recommendedName>
</protein>
<comment type="caution">
    <text evidence="2">The sequence shown here is derived from an EMBL/GenBank/DDBJ whole genome shotgun (WGS) entry which is preliminary data.</text>
</comment>
<gene>
    <name evidence="2" type="ORF">RIF29_16344</name>
</gene>
<evidence type="ECO:0000256" key="1">
    <source>
        <dbReference type="SAM" id="MobiDB-lite"/>
    </source>
</evidence>
<reference evidence="2 3" key="1">
    <citation type="submission" date="2024-01" db="EMBL/GenBank/DDBJ databases">
        <title>The genomes of 5 underutilized Papilionoideae crops provide insights into root nodulation and disease resistanc.</title>
        <authorList>
            <person name="Yuan L."/>
        </authorList>
    </citation>
    <scope>NUCLEOTIDE SEQUENCE [LARGE SCALE GENOMIC DNA]</scope>
    <source>
        <strain evidence="2">ZHUSHIDOU_FW_LH</strain>
        <tissue evidence="2">Leaf</tissue>
    </source>
</reference>
<accession>A0AAN9FKW8</accession>
<evidence type="ECO:0000313" key="2">
    <source>
        <dbReference type="EMBL" id="KAK7275235.1"/>
    </source>
</evidence>
<evidence type="ECO:0008006" key="4">
    <source>
        <dbReference type="Google" id="ProtNLM"/>
    </source>
</evidence>
<sequence length="282" mass="32268">MASDDEAKKELHEVGIKISKGFPLARTSLASMESLSLPLVQEVVLSADMQCEKCQKRIADIITKMNVETESVVVNVLEKKVTLTFRLPTVGKVITRQITPIIRNPLPKVAIIKRIFRSSRGNANHLHEEMLHLATPFLPLPFWPIQNRKAILGTVHSSPLLEKPCCMIMRINVDCDACCRKLRRIILRMKEIETHMIEKQQRRVCVCGRFVPADVAIKIRKKMNRRVEILEIEEMGGQVENEHEQPERAEETERTEKPHFPTVVYPGQVPSYYPTMPMGQCI</sequence>